<organism evidence="1 2">
    <name type="scientific">Phytophthora fragariaefolia</name>
    <dbReference type="NCBI Taxonomy" id="1490495"/>
    <lineage>
        <taxon>Eukaryota</taxon>
        <taxon>Sar</taxon>
        <taxon>Stramenopiles</taxon>
        <taxon>Oomycota</taxon>
        <taxon>Peronosporomycetes</taxon>
        <taxon>Peronosporales</taxon>
        <taxon>Peronosporaceae</taxon>
        <taxon>Phytophthora</taxon>
    </lineage>
</organism>
<keyword evidence="2" id="KW-1185">Reference proteome</keyword>
<dbReference type="EMBL" id="BSXT01000139">
    <property type="protein sequence ID" value="GMF18671.1"/>
    <property type="molecule type" value="Genomic_DNA"/>
</dbReference>
<reference evidence="1" key="1">
    <citation type="submission" date="2023-04" db="EMBL/GenBank/DDBJ databases">
        <title>Phytophthora fragariaefolia NBRC 109709.</title>
        <authorList>
            <person name="Ichikawa N."/>
            <person name="Sato H."/>
            <person name="Tonouchi N."/>
        </authorList>
    </citation>
    <scope>NUCLEOTIDE SEQUENCE</scope>
    <source>
        <strain evidence="1">NBRC 109709</strain>
    </source>
</reference>
<proteinExistence type="predicted"/>
<dbReference type="AlphaFoldDB" id="A0A9W6WV50"/>
<evidence type="ECO:0000313" key="2">
    <source>
        <dbReference type="Proteomes" id="UP001165121"/>
    </source>
</evidence>
<accession>A0A9W6WV50</accession>
<comment type="caution">
    <text evidence="1">The sequence shown here is derived from an EMBL/GenBank/DDBJ whole genome shotgun (WGS) entry which is preliminary data.</text>
</comment>
<name>A0A9W6WV50_9STRA</name>
<protein>
    <submittedName>
        <fullName evidence="1">Unnamed protein product</fullName>
    </submittedName>
</protein>
<dbReference type="OrthoDB" id="2499380at2759"/>
<gene>
    <name evidence="1" type="ORF">Pfra01_000170800</name>
</gene>
<sequence length="377" mass="41143">MGNQAGAMNYSLSKVMHMLAIVKKALSKDKIMREAVAMSYKWTKLSHRSERSPKKDQVCVRASPNTCGGWFFTGGAFPSPMSSGHSSGYNHEVHEGFGGYESTGTLPLFELSGDPELVVGSTRGVDEEKEALLSATPTEPANLAPTASARTQVPPAKLTLSKNPSVSSNQSSVLSTAKGITNAGARERIRYPTLLDNLDRLDGINLAEMRDTLKKRTYSEFEEANYTKQKRLIAAVELKRKLNSATHSAPGSGSDLVKTIRISRADADRPEAARDEVAEVIRREEGRAERNYFENRCHLGIDANSHDEKPLEPVTAPEKAYLQGKKITTPAPANDDRQNCLEDESGLKLIIVYESGGVRGGSTSVFIELTTRRTITS</sequence>
<evidence type="ECO:0000313" key="1">
    <source>
        <dbReference type="EMBL" id="GMF18671.1"/>
    </source>
</evidence>
<dbReference type="Proteomes" id="UP001165121">
    <property type="component" value="Unassembled WGS sequence"/>
</dbReference>